<dbReference type="InterPro" id="IPR004843">
    <property type="entry name" value="Calcineurin-like_PHP"/>
</dbReference>
<dbReference type="EMBL" id="LT907975">
    <property type="protein sequence ID" value="SOB58715.1"/>
    <property type="molecule type" value="Genomic_DNA"/>
</dbReference>
<dbReference type="KEGG" id="pprf:DPRO_0430"/>
<dbReference type="SUPFAM" id="SSF56300">
    <property type="entry name" value="Metallo-dependent phosphatases"/>
    <property type="match status" value="1"/>
</dbReference>
<evidence type="ECO:0000259" key="2">
    <source>
        <dbReference type="Pfam" id="PF00149"/>
    </source>
</evidence>
<evidence type="ECO:0000313" key="3">
    <source>
        <dbReference type="EMBL" id="SOB57310.1"/>
    </source>
</evidence>
<sequence>MFGTILLTAAALMVGYIFWRMGGLPLFDRISWPIRLGLCVLSWVSVWLGRAFCHGRDEQWASVIELAGMNLLVVIFLTFVLLLFVDIITGFGFFMPRMTPKLRGAAFLAGLLLSGLAMVQGLRSPVITEYEVALPELPLDIDGMVIAGLSDLHIGSQQDTDWLKARIEQTMSMQPDMIVLLGDIFEGHSLNYDGLLPVLRTLRAPFGVFAVQGNHEQYGREGNPMQLMADAGFNVLLNKWESPASGLIIAGVEDLTIHSRMAATADPITETLSDRPAGSTVLLSHTPLRTAEAAAQGVGLMLSGHTHAGQVWPFGYLVRLRYPLLEGRHEVDSMTVIICRGTGIWGPRMRLWRPSEILRVTLRSK</sequence>
<keyword evidence="5" id="KW-1185">Reference proteome</keyword>
<feature type="domain" description="Calcineurin-like phosphoesterase" evidence="2">
    <location>
        <begin position="144"/>
        <end position="308"/>
    </location>
</feature>
<dbReference type="OrthoDB" id="9780884at2"/>
<feature type="transmembrane region" description="Helical" evidence="1">
    <location>
        <begin position="6"/>
        <end position="27"/>
    </location>
</feature>
<protein>
    <submittedName>
        <fullName evidence="4">Metallophosphoesterase</fullName>
    </submittedName>
</protein>
<dbReference type="Gene3D" id="3.60.21.10">
    <property type="match status" value="1"/>
</dbReference>
<dbReference type="Proteomes" id="UP000219215">
    <property type="component" value="Chromosome DPRO"/>
</dbReference>
<reference evidence="4" key="2">
    <citation type="submission" date="2017-09" db="EMBL/GenBank/DDBJ databases">
        <authorList>
            <person name="Ehlers B."/>
            <person name="Leendertz F.H."/>
        </authorList>
    </citation>
    <scope>NUCLEOTIDE SEQUENCE [LARGE SCALE GENOMIC DNA]</scope>
    <source>
        <strain evidence="4">500-1</strain>
    </source>
</reference>
<dbReference type="InterPro" id="IPR051158">
    <property type="entry name" value="Metallophosphoesterase_sf"/>
</dbReference>
<dbReference type="InterPro" id="IPR029052">
    <property type="entry name" value="Metallo-depent_PP-like"/>
</dbReference>
<gene>
    <name evidence="3" type="ORF">DPRO_0430</name>
    <name evidence="4" type="ORF">DPRO_1815</name>
</gene>
<dbReference type="Pfam" id="PF00149">
    <property type="entry name" value="Metallophos"/>
    <property type="match status" value="1"/>
</dbReference>
<evidence type="ECO:0000313" key="5">
    <source>
        <dbReference type="Proteomes" id="UP000219215"/>
    </source>
</evidence>
<proteinExistence type="predicted"/>
<dbReference type="EMBL" id="LT907975">
    <property type="protein sequence ID" value="SOB57310.1"/>
    <property type="molecule type" value="Genomic_DNA"/>
</dbReference>
<dbReference type="AlphaFoldDB" id="A0A2C8F8G2"/>
<organism evidence="4 5">
    <name type="scientific">Pseudodesulfovibrio profundus</name>
    <dbReference type="NCBI Taxonomy" id="57320"/>
    <lineage>
        <taxon>Bacteria</taxon>
        <taxon>Pseudomonadati</taxon>
        <taxon>Thermodesulfobacteriota</taxon>
        <taxon>Desulfovibrionia</taxon>
        <taxon>Desulfovibrionales</taxon>
        <taxon>Desulfovibrionaceae</taxon>
    </lineage>
</organism>
<feature type="transmembrane region" description="Helical" evidence="1">
    <location>
        <begin position="72"/>
        <end position="95"/>
    </location>
</feature>
<dbReference type="PANTHER" id="PTHR31302:SF0">
    <property type="entry name" value="TRANSMEMBRANE PROTEIN WITH METALLOPHOSPHOESTERASE DOMAIN"/>
    <property type="match status" value="1"/>
</dbReference>
<keyword evidence="1" id="KW-1133">Transmembrane helix</keyword>
<name>A0A2C8F8G2_9BACT</name>
<accession>A0A2C8F8G2</accession>
<dbReference type="RefSeq" id="WP_013513350.1">
    <property type="nucleotide sequence ID" value="NZ_LT907975.1"/>
</dbReference>
<dbReference type="PANTHER" id="PTHR31302">
    <property type="entry name" value="TRANSMEMBRANE PROTEIN WITH METALLOPHOSPHOESTERASE DOMAIN-RELATED"/>
    <property type="match status" value="1"/>
</dbReference>
<reference evidence="5" key="1">
    <citation type="submission" date="2017-09" db="EMBL/GenBank/DDBJ databases">
        <authorList>
            <person name="Regsiter A."/>
            <person name="William W."/>
        </authorList>
    </citation>
    <scope>NUCLEOTIDE SEQUENCE [LARGE SCALE GENOMIC DNA]</scope>
    <source>
        <strain evidence="5">500-1</strain>
    </source>
</reference>
<dbReference type="KEGG" id="pprf:DPRO_1815"/>
<evidence type="ECO:0000313" key="4">
    <source>
        <dbReference type="EMBL" id="SOB58715.1"/>
    </source>
</evidence>
<evidence type="ECO:0000256" key="1">
    <source>
        <dbReference type="SAM" id="Phobius"/>
    </source>
</evidence>
<keyword evidence="1" id="KW-0812">Transmembrane</keyword>
<feature type="transmembrane region" description="Helical" evidence="1">
    <location>
        <begin position="34"/>
        <end position="52"/>
    </location>
</feature>
<dbReference type="GO" id="GO:0016787">
    <property type="term" value="F:hydrolase activity"/>
    <property type="evidence" value="ECO:0007669"/>
    <property type="project" value="InterPro"/>
</dbReference>
<keyword evidence="1" id="KW-0472">Membrane</keyword>